<feature type="active site" description="Tele-AMP-histidine intermediate" evidence="1">
    <location>
        <position position="104"/>
    </location>
</feature>
<evidence type="ECO:0000313" key="8">
    <source>
        <dbReference type="Proteomes" id="UP000245216"/>
    </source>
</evidence>
<dbReference type="Proteomes" id="UP000830925">
    <property type="component" value="Chromosome"/>
</dbReference>
<feature type="domain" description="HIT" evidence="4">
    <location>
        <begin position="6"/>
        <end position="119"/>
    </location>
</feature>
<evidence type="ECO:0000313" key="5">
    <source>
        <dbReference type="EMBL" id="PWE14038.1"/>
    </source>
</evidence>
<evidence type="ECO:0000313" key="7">
    <source>
        <dbReference type="EMBL" id="WBM37967.1"/>
    </source>
</evidence>
<name>A0A0A2N7K7_ALCFA</name>
<gene>
    <name evidence="5" type="ORF">DF183_12865</name>
    <name evidence="7" type="ORF">M2J83_19585</name>
    <name evidence="6" type="ORF">MXF72_01270</name>
</gene>
<reference evidence="7 9" key="4">
    <citation type="submission" date="2022-05" db="EMBL/GenBank/DDBJ databases">
        <title>Complete sequence of strain NY11312.</title>
        <authorList>
            <person name="Zhou D."/>
        </authorList>
    </citation>
    <scope>NUCLEOTIDE SEQUENCE [LARGE SCALE GENOMIC DNA]</scope>
    <source>
        <strain evidence="7 9">NY11312</strain>
    </source>
</reference>
<dbReference type="InterPro" id="IPR001310">
    <property type="entry name" value="Histidine_triad_HIT"/>
</dbReference>
<dbReference type="EMBL" id="CP096916">
    <property type="protein sequence ID" value="WBM37967.1"/>
    <property type="molecule type" value="Genomic_DNA"/>
</dbReference>
<reference evidence="6" key="3">
    <citation type="submission" date="2022-04" db="EMBL/GenBank/DDBJ databases">
        <title>Genomic mining of Alcaligenes faecalis D334 producing ectoin and derivatives.</title>
        <authorList>
            <person name="Doan V.T."/>
            <person name="Quach N.T."/>
            <person name="Vu T.-H.-N."/>
            <person name="Phi Q.-T."/>
        </authorList>
    </citation>
    <scope>NUCLEOTIDE SEQUENCE</scope>
    <source>
        <strain evidence="6">D334</strain>
    </source>
</reference>
<dbReference type="OrthoDB" id="9784774at2"/>
<dbReference type="AlphaFoldDB" id="A0A0A2N7K7"/>
<dbReference type="EMBL" id="CP095873">
    <property type="protein sequence ID" value="UPL21738.1"/>
    <property type="molecule type" value="Genomic_DNA"/>
</dbReference>
<dbReference type="EMBL" id="QEXO01000003">
    <property type="protein sequence ID" value="PWE14038.1"/>
    <property type="molecule type" value="Genomic_DNA"/>
</dbReference>
<proteinExistence type="predicted"/>
<dbReference type="SUPFAM" id="SSF54197">
    <property type="entry name" value="HIT-like"/>
    <property type="match status" value="1"/>
</dbReference>
<keyword evidence="9" id="KW-1185">Reference proteome</keyword>
<reference evidence="5 8" key="2">
    <citation type="submission" date="2018-05" db="EMBL/GenBank/DDBJ databases">
        <authorList>
            <person name="Lanie J.A."/>
            <person name="Ng W.-L."/>
            <person name="Kazmierczak K.M."/>
            <person name="Andrzejewski T.M."/>
            <person name="Davidsen T.M."/>
            <person name="Wayne K.J."/>
            <person name="Tettelin H."/>
            <person name="Glass J.I."/>
            <person name="Rusch D."/>
            <person name="Podicherti R."/>
            <person name="Tsui H.-C.T."/>
            <person name="Winkler M.E."/>
        </authorList>
    </citation>
    <scope>NUCLEOTIDE SEQUENCE [LARGE SCALE GENOMIC DNA]</scope>
    <source>
        <strain evidence="5 8">YBY</strain>
    </source>
</reference>
<feature type="short sequence motif" description="Histidine triad motif" evidence="2 3">
    <location>
        <begin position="102"/>
        <end position="106"/>
    </location>
</feature>
<accession>A0A0M9I8N5</accession>
<dbReference type="InterPro" id="IPR011146">
    <property type="entry name" value="HIT-like"/>
</dbReference>
<dbReference type="STRING" id="511.UZ73_12095"/>
<dbReference type="GeneID" id="96775370"/>
<dbReference type="CDD" id="cd01276">
    <property type="entry name" value="PKCI_related"/>
    <property type="match status" value="1"/>
</dbReference>
<dbReference type="InterPro" id="IPR019808">
    <property type="entry name" value="Histidine_triad_CS"/>
</dbReference>
<evidence type="ECO:0000259" key="4">
    <source>
        <dbReference type="PROSITE" id="PS51084"/>
    </source>
</evidence>
<dbReference type="InterPro" id="IPR036265">
    <property type="entry name" value="HIT-like_sf"/>
</dbReference>
<dbReference type="KEGG" id="afa:UZ73_12095"/>
<evidence type="ECO:0000256" key="1">
    <source>
        <dbReference type="PIRSR" id="PIRSR601310-1"/>
    </source>
</evidence>
<evidence type="ECO:0000313" key="6">
    <source>
        <dbReference type="EMBL" id="UPL21738.1"/>
    </source>
</evidence>
<dbReference type="GO" id="GO:0003824">
    <property type="term" value="F:catalytic activity"/>
    <property type="evidence" value="ECO:0007669"/>
    <property type="project" value="InterPro"/>
</dbReference>
<evidence type="ECO:0000256" key="2">
    <source>
        <dbReference type="PIRSR" id="PIRSR601310-3"/>
    </source>
</evidence>
<dbReference type="Proteomes" id="UP001211866">
    <property type="component" value="Chromosome"/>
</dbReference>
<accession>A0A0A2N7K7</accession>
<dbReference type="PRINTS" id="PR00332">
    <property type="entry name" value="HISTRIAD"/>
</dbReference>
<evidence type="ECO:0000313" key="9">
    <source>
        <dbReference type="Proteomes" id="UP001211866"/>
    </source>
</evidence>
<evidence type="ECO:0000256" key="3">
    <source>
        <dbReference type="PROSITE-ProRule" id="PRU00464"/>
    </source>
</evidence>
<dbReference type="PANTHER" id="PTHR23089">
    <property type="entry name" value="HISTIDINE TRIAD HIT PROTEIN"/>
    <property type="match status" value="1"/>
</dbReference>
<dbReference type="PROSITE" id="PS51084">
    <property type="entry name" value="HIT_2"/>
    <property type="match status" value="1"/>
</dbReference>
<reference evidence="5 8" key="1">
    <citation type="submission" date="2018-05" db="EMBL/GenBank/DDBJ databases">
        <title>Genome Sequence of an Efficient Indole-Degrading Bacterium, Alcaligenes sp.YBY.</title>
        <authorList>
            <person name="Yang B."/>
        </authorList>
    </citation>
    <scope>NUCLEOTIDE SEQUENCE [LARGE SCALE GENOMIC DNA]</scope>
    <source>
        <strain evidence="5 8">YBY</strain>
    </source>
</reference>
<dbReference type="eggNOG" id="COG0537">
    <property type="taxonomic scope" value="Bacteria"/>
</dbReference>
<dbReference type="Pfam" id="PF01230">
    <property type="entry name" value="HIT"/>
    <property type="match status" value="1"/>
</dbReference>
<dbReference type="Gene3D" id="3.30.428.10">
    <property type="entry name" value="HIT-like"/>
    <property type="match status" value="1"/>
</dbReference>
<dbReference type="RefSeq" id="WP_026483636.1">
    <property type="nucleotide sequence ID" value="NZ_CAXOJJ010000048.1"/>
</dbReference>
<dbReference type="PROSITE" id="PS00892">
    <property type="entry name" value="HIT_1"/>
    <property type="match status" value="1"/>
</dbReference>
<organism evidence="5 8">
    <name type="scientific">Alcaligenes faecalis</name>
    <dbReference type="NCBI Taxonomy" id="511"/>
    <lineage>
        <taxon>Bacteria</taxon>
        <taxon>Pseudomonadati</taxon>
        <taxon>Pseudomonadota</taxon>
        <taxon>Betaproteobacteria</taxon>
        <taxon>Burkholderiales</taxon>
        <taxon>Alcaligenaceae</taxon>
        <taxon>Alcaligenes</taxon>
    </lineage>
</organism>
<dbReference type="Proteomes" id="UP000245216">
    <property type="component" value="Unassembled WGS sequence"/>
</dbReference>
<sequence length="122" mass="13299">MSENCLFCKIAADQIPSKKVYEDEDFLAFHDINPAAPIHILVIPKKHVVSMQDVSGQDSEWLGKMMALAPSLAAKAGCRPGPEGGFRIVINNGLDGGQEINHLHMHILGGERPWQQRAAMAA</sequence>
<protein>
    <submittedName>
        <fullName evidence="5">Histidine triad nucleotide-binding protein</fullName>
    </submittedName>
</protein>